<comment type="caution">
    <text evidence="1">The sequence shown here is derived from an EMBL/GenBank/DDBJ whole genome shotgun (WGS) entry which is preliminary data.</text>
</comment>
<dbReference type="PANTHER" id="PTHR47926:SF379">
    <property type="entry name" value="TETRATRICOPEPTIDE-LIKE HELICAL DOMAIN SUPERFAMILY"/>
    <property type="match status" value="1"/>
</dbReference>
<proteinExistence type="predicted"/>
<dbReference type="Gramene" id="rna-gnl|WGS:NBSK|LSAT_7X112840_mrna">
    <property type="protein sequence ID" value="cds-PLY99578.1"/>
    <property type="gene ID" value="gene-LSAT_7X112840"/>
</dbReference>
<keyword evidence="2" id="KW-1185">Reference proteome</keyword>
<dbReference type="Gene3D" id="1.25.40.10">
    <property type="entry name" value="Tetratricopeptide repeat domain"/>
    <property type="match status" value="1"/>
</dbReference>
<protein>
    <recommendedName>
        <fullName evidence="3">Pentacotripeptide-repeat region of PRORP domain-containing protein</fullName>
    </recommendedName>
</protein>
<accession>A0A9R1WZG8</accession>
<dbReference type="PANTHER" id="PTHR47926">
    <property type="entry name" value="PENTATRICOPEPTIDE REPEAT-CONTAINING PROTEIN"/>
    <property type="match status" value="1"/>
</dbReference>
<organism evidence="1 2">
    <name type="scientific">Lactuca sativa</name>
    <name type="common">Garden lettuce</name>
    <dbReference type="NCBI Taxonomy" id="4236"/>
    <lineage>
        <taxon>Eukaryota</taxon>
        <taxon>Viridiplantae</taxon>
        <taxon>Streptophyta</taxon>
        <taxon>Embryophyta</taxon>
        <taxon>Tracheophyta</taxon>
        <taxon>Spermatophyta</taxon>
        <taxon>Magnoliopsida</taxon>
        <taxon>eudicotyledons</taxon>
        <taxon>Gunneridae</taxon>
        <taxon>Pentapetalae</taxon>
        <taxon>asterids</taxon>
        <taxon>campanulids</taxon>
        <taxon>Asterales</taxon>
        <taxon>Asteraceae</taxon>
        <taxon>Cichorioideae</taxon>
        <taxon>Cichorieae</taxon>
        <taxon>Lactucinae</taxon>
        <taxon>Lactuca</taxon>
    </lineage>
</organism>
<dbReference type="InterPro" id="IPR046960">
    <property type="entry name" value="PPR_At4g14850-like_plant"/>
</dbReference>
<sequence length="135" mass="15151">MYKGPINGFLNGPDLVSKFAASMALKHPQNIDYSVQLLDQCENPSVFDLNSLIRVYSKSSTTEKIFDFYKRSVKSNHKPDNYLFTFLIKSTAQLVDKNFGLAVHGTALKYALDQDPHAQSGLINLYAEMGSLRDL</sequence>
<name>A0A9R1WZG8_LACSA</name>
<dbReference type="InterPro" id="IPR011990">
    <property type="entry name" value="TPR-like_helical_dom_sf"/>
</dbReference>
<dbReference type="Proteomes" id="UP000235145">
    <property type="component" value="Unassembled WGS sequence"/>
</dbReference>
<dbReference type="AlphaFoldDB" id="A0A9R1WZG8"/>
<dbReference type="GO" id="GO:0003723">
    <property type="term" value="F:RNA binding"/>
    <property type="evidence" value="ECO:0007669"/>
    <property type="project" value="InterPro"/>
</dbReference>
<reference evidence="1 2" key="1">
    <citation type="journal article" date="2017" name="Nat. Commun.">
        <title>Genome assembly with in vitro proximity ligation data and whole-genome triplication in lettuce.</title>
        <authorList>
            <person name="Reyes-Chin-Wo S."/>
            <person name="Wang Z."/>
            <person name="Yang X."/>
            <person name="Kozik A."/>
            <person name="Arikit S."/>
            <person name="Song C."/>
            <person name="Xia L."/>
            <person name="Froenicke L."/>
            <person name="Lavelle D.O."/>
            <person name="Truco M.J."/>
            <person name="Xia R."/>
            <person name="Zhu S."/>
            <person name="Xu C."/>
            <person name="Xu H."/>
            <person name="Xu X."/>
            <person name="Cox K."/>
            <person name="Korf I."/>
            <person name="Meyers B.C."/>
            <person name="Michelmore R.W."/>
        </authorList>
    </citation>
    <scope>NUCLEOTIDE SEQUENCE [LARGE SCALE GENOMIC DNA]</scope>
    <source>
        <strain evidence="2">cv. Salinas</strain>
        <tissue evidence="1">Seedlings</tissue>
    </source>
</reference>
<dbReference type="EMBL" id="NBSK02000007">
    <property type="protein sequence ID" value="KAJ0194920.1"/>
    <property type="molecule type" value="Genomic_DNA"/>
</dbReference>
<gene>
    <name evidence="1" type="ORF">LSAT_V11C700386870</name>
</gene>
<evidence type="ECO:0000313" key="1">
    <source>
        <dbReference type="EMBL" id="KAJ0194920.1"/>
    </source>
</evidence>
<evidence type="ECO:0000313" key="2">
    <source>
        <dbReference type="Proteomes" id="UP000235145"/>
    </source>
</evidence>
<dbReference type="GO" id="GO:0009451">
    <property type="term" value="P:RNA modification"/>
    <property type="evidence" value="ECO:0007669"/>
    <property type="project" value="InterPro"/>
</dbReference>
<evidence type="ECO:0008006" key="3">
    <source>
        <dbReference type="Google" id="ProtNLM"/>
    </source>
</evidence>